<feature type="non-terminal residue" evidence="2">
    <location>
        <position position="91"/>
    </location>
</feature>
<gene>
    <name evidence="2" type="ORF">BRAPAZ1V2_A08P06430.2</name>
</gene>
<dbReference type="Proteomes" id="UP000694005">
    <property type="component" value="Chromosome A08"/>
</dbReference>
<dbReference type="AlphaFoldDB" id="A0A8D9M395"/>
<feature type="region of interest" description="Disordered" evidence="1">
    <location>
        <begin position="62"/>
        <end position="91"/>
    </location>
</feature>
<dbReference type="Gramene" id="A08p06430.2_BraZ1">
    <property type="protein sequence ID" value="A08p06430.2_BraZ1.CDS.1"/>
    <property type="gene ID" value="A08g06430.2_BraZ1"/>
</dbReference>
<evidence type="ECO:0000313" key="3">
    <source>
        <dbReference type="Proteomes" id="UP000694005"/>
    </source>
</evidence>
<sequence>TDVNDDDLLGVELMEMEGDDSWKADRVIDDVTKAKGSNDVKRTVKHKKLGVRRGVPLGSSSRKFEILRRGSPSKRTARSESLVSEKADKSR</sequence>
<reference evidence="2 3" key="1">
    <citation type="submission" date="2021-07" db="EMBL/GenBank/DDBJ databases">
        <authorList>
            <consortium name="Genoscope - CEA"/>
            <person name="William W."/>
        </authorList>
    </citation>
    <scope>NUCLEOTIDE SEQUENCE [LARGE SCALE GENOMIC DNA]</scope>
</reference>
<accession>A0A8D9M395</accession>
<protein>
    <submittedName>
        <fullName evidence="2">Uncharacterized protein</fullName>
    </submittedName>
</protein>
<dbReference type="EMBL" id="LS974624">
    <property type="protein sequence ID" value="CAG7896977.1"/>
    <property type="molecule type" value="Genomic_DNA"/>
</dbReference>
<name>A0A8D9M395_BRACM</name>
<organism evidence="2 3">
    <name type="scientific">Brassica campestris</name>
    <name type="common">Field mustard</name>
    <dbReference type="NCBI Taxonomy" id="3711"/>
    <lineage>
        <taxon>Eukaryota</taxon>
        <taxon>Viridiplantae</taxon>
        <taxon>Streptophyta</taxon>
        <taxon>Embryophyta</taxon>
        <taxon>Tracheophyta</taxon>
        <taxon>Spermatophyta</taxon>
        <taxon>Magnoliopsida</taxon>
        <taxon>eudicotyledons</taxon>
        <taxon>Gunneridae</taxon>
        <taxon>Pentapetalae</taxon>
        <taxon>rosids</taxon>
        <taxon>malvids</taxon>
        <taxon>Brassicales</taxon>
        <taxon>Brassicaceae</taxon>
        <taxon>Brassiceae</taxon>
        <taxon>Brassica</taxon>
    </lineage>
</organism>
<feature type="non-terminal residue" evidence="2">
    <location>
        <position position="1"/>
    </location>
</feature>
<evidence type="ECO:0000313" key="2">
    <source>
        <dbReference type="EMBL" id="CAG7896977.1"/>
    </source>
</evidence>
<proteinExistence type="predicted"/>
<evidence type="ECO:0000256" key="1">
    <source>
        <dbReference type="SAM" id="MobiDB-lite"/>
    </source>
</evidence>